<dbReference type="RefSeq" id="WP_239159658.1">
    <property type="nucleotide sequence ID" value="NZ_BAAATV010000018.1"/>
</dbReference>
<feature type="domain" description="Ketoreductase" evidence="4">
    <location>
        <begin position="112"/>
        <end position="289"/>
    </location>
</feature>
<dbReference type="SUPFAM" id="SSF51735">
    <property type="entry name" value="NAD(P)-binding Rossmann-fold domains"/>
    <property type="match status" value="1"/>
</dbReference>
<dbReference type="Pfam" id="PF00106">
    <property type="entry name" value="adh_short"/>
    <property type="match status" value="1"/>
</dbReference>
<organism evidence="5 6">
    <name type="scientific">Winogradskya humida</name>
    <dbReference type="NCBI Taxonomy" id="113566"/>
    <lineage>
        <taxon>Bacteria</taxon>
        <taxon>Bacillati</taxon>
        <taxon>Actinomycetota</taxon>
        <taxon>Actinomycetes</taxon>
        <taxon>Micromonosporales</taxon>
        <taxon>Micromonosporaceae</taxon>
        <taxon>Winogradskya</taxon>
    </lineage>
</organism>
<evidence type="ECO:0000256" key="3">
    <source>
        <dbReference type="RuleBase" id="RU000363"/>
    </source>
</evidence>
<evidence type="ECO:0000259" key="4">
    <source>
        <dbReference type="SMART" id="SM00822"/>
    </source>
</evidence>
<dbReference type="InterPro" id="IPR037401">
    <property type="entry name" value="SnoaL-like"/>
</dbReference>
<accession>A0ABQ4A5A2</accession>
<dbReference type="Gene3D" id="3.10.450.50">
    <property type="match status" value="1"/>
</dbReference>
<sequence>MPSAVSRLVAALNAYDTDAVLAVFAPDAVVTDDGKTYRGHDEIRRWNTLEVAAARVVLTPLATTEEDGRTVVTMRATGDFPGSPLSFAFHLRPADPDFTRIAELSIALNPGRTWFITGGTPGGFGVAFADAALDRGDRVALTTRKPDQLADWAAPHGDRVLLLPADVTDAAQVSAAVAKTEATFGGIDVLVNNAGRGWVGTVEGMPDQAVRDLFELNFFAVLTVLRAALPGMRARRTGTVVNVSSVAGLAGAQAFGHYAAAKYAIEGITGSLRREVEPFGITVIAVEPGAFRTNAYAGFAGEPVNEGIADYEPLLTAVHTTMVEQDGHQPGDPAKAARAVIDAVYAAQPPRNLVLGSAGFDRVTTHLDELVTGIRAGEQIARSVDFPTG</sequence>
<dbReference type="Proteomes" id="UP000603200">
    <property type="component" value="Unassembled WGS sequence"/>
</dbReference>
<dbReference type="PRINTS" id="PR00080">
    <property type="entry name" value="SDRFAMILY"/>
</dbReference>
<dbReference type="InterPro" id="IPR002347">
    <property type="entry name" value="SDR_fam"/>
</dbReference>
<dbReference type="PRINTS" id="PR00081">
    <property type="entry name" value="GDHRDH"/>
</dbReference>
<keyword evidence="2" id="KW-0560">Oxidoreductase</keyword>
<dbReference type="InterPro" id="IPR036291">
    <property type="entry name" value="NAD(P)-bd_dom_sf"/>
</dbReference>
<dbReference type="InterPro" id="IPR057326">
    <property type="entry name" value="KR_dom"/>
</dbReference>
<proteinExistence type="inferred from homology"/>
<keyword evidence="6" id="KW-1185">Reference proteome</keyword>
<dbReference type="InterPro" id="IPR051911">
    <property type="entry name" value="SDR_oxidoreductase"/>
</dbReference>
<comment type="caution">
    <text evidence="5">The sequence shown here is derived from an EMBL/GenBank/DDBJ whole genome shotgun (WGS) entry which is preliminary data.</text>
</comment>
<dbReference type="PROSITE" id="PS00061">
    <property type="entry name" value="ADH_SHORT"/>
    <property type="match status" value="1"/>
</dbReference>
<dbReference type="SUPFAM" id="SSF54427">
    <property type="entry name" value="NTF2-like"/>
    <property type="match status" value="1"/>
</dbReference>
<dbReference type="SMART" id="SM00822">
    <property type="entry name" value="PKS_KR"/>
    <property type="match status" value="1"/>
</dbReference>
<dbReference type="EMBL" id="BOMN01000132">
    <property type="protein sequence ID" value="GIE26027.1"/>
    <property type="molecule type" value="Genomic_DNA"/>
</dbReference>
<dbReference type="Pfam" id="PF12680">
    <property type="entry name" value="SnoaL_2"/>
    <property type="match status" value="1"/>
</dbReference>
<dbReference type="Gene3D" id="3.40.50.720">
    <property type="entry name" value="NAD(P)-binding Rossmann-like Domain"/>
    <property type="match status" value="1"/>
</dbReference>
<name>A0ABQ4A5A2_9ACTN</name>
<dbReference type="PANTHER" id="PTHR43976">
    <property type="entry name" value="SHORT CHAIN DEHYDROGENASE"/>
    <property type="match status" value="1"/>
</dbReference>
<evidence type="ECO:0000313" key="6">
    <source>
        <dbReference type="Proteomes" id="UP000603200"/>
    </source>
</evidence>
<evidence type="ECO:0000256" key="1">
    <source>
        <dbReference type="ARBA" id="ARBA00006484"/>
    </source>
</evidence>
<protein>
    <recommendedName>
        <fullName evidence="4">Ketoreductase domain-containing protein</fullName>
    </recommendedName>
</protein>
<dbReference type="PANTHER" id="PTHR43976:SF16">
    <property type="entry name" value="SHORT-CHAIN DEHYDROGENASE_REDUCTASE FAMILY PROTEIN"/>
    <property type="match status" value="1"/>
</dbReference>
<evidence type="ECO:0000313" key="5">
    <source>
        <dbReference type="EMBL" id="GIE26027.1"/>
    </source>
</evidence>
<gene>
    <name evidence="5" type="ORF">Ahu01nite_091290</name>
</gene>
<evidence type="ECO:0000256" key="2">
    <source>
        <dbReference type="ARBA" id="ARBA00023002"/>
    </source>
</evidence>
<dbReference type="CDD" id="cd05374">
    <property type="entry name" value="17beta-HSD-like_SDR_c"/>
    <property type="match status" value="1"/>
</dbReference>
<dbReference type="InterPro" id="IPR020904">
    <property type="entry name" value="Sc_DH/Rdtase_CS"/>
</dbReference>
<reference evidence="5 6" key="1">
    <citation type="submission" date="2021-01" db="EMBL/GenBank/DDBJ databases">
        <title>Whole genome shotgun sequence of Actinoplanes humidus NBRC 14915.</title>
        <authorList>
            <person name="Komaki H."/>
            <person name="Tamura T."/>
        </authorList>
    </citation>
    <scope>NUCLEOTIDE SEQUENCE [LARGE SCALE GENOMIC DNA]</scope>
    <source>
        <strain evidence="5 6">NBRC 14915</strain>
    </source>
</reference>
<dbReference type="InterPro" id="IPR032710">
    <property type="entry name" value="NTF2-like_dom_sf"/>
</dbReference>
<comment type="similarity">
    <text evidence="1 3">Belongs to the short-chain dehydrogenases/reductases (SDR) family.</text>
</comment>